<name>M3UIX4_GORML</name>
<keyword evidence="1" id="KW-0285">Flavoprotein</keyword>
<gene>
    <name evidence="5" type="ORF">GM1_010_00340</name>
</gene>
<dbReference type="PANTHER" id="PTHR48105">
    <property type="entry name" value="THIOREDOXIN REDUCTASE 1-RELATED-RELATED"/>
    <property type="match status" value="1"/>
</dbReference>
<dbReference type="STRING" id="410332.SAMN04488550_2214"/>
<dbReference type="InterPro" id="IPR036188">
    <property type="entry name" value="FAD/NAD-bd_sf"/>
</dbReference>
<keyword evidence="2" id="KW-0560">Oxidoreductase</keyword>
<protein>
    <submittedName>
        <fullName evidence="5">Putative oxidoreductase</fullName>
    </submittedName>
</protein>
<dbReference type="GO" id="GO:0004791">
    <property type="term" value="F:thioredoxin-disulfide reductase (NADPH) activity"/>
    <property type="evidence" value="ECO:0007669"/>
    <property type="project" value="UniProtKB-EC"/>
</dbReference>
<evidence type="ECO:0000256" key="2">
    <source>
        <dbReference type="ARBA" id="ARBA00023002"/>
    </source>
</evidence>
<comment type="catalytic activity">
    <reaction evidence="3">
        <text>[thioredoxin]-dithiol + NADP(+) = [thioredoxin]-disulfide + NADPH + H(+)</text>
        <dbReference type="Rhea" id="RHEA:20345"/>
        <dbReference type="Rhea" id="RHEA-COMP:10698"/>
        <dbReference type="Rhea" id="RHEA-COMP:10700"/>
        <dbReference type="ChEBI" id="CHEBI:15378"/>
        <dbReference type="ChEBI" id="CHEBI:29950"/>
        <dbReference type="ChEBI" id="CHEBI:50058"/>
        <dbReference type="ChEBI" id="CHEBI:57783"/>
        <dbReference type="ChEBI" id="CHEBI:58349"/>
        <dbReference type="EC" id="1.8.1.9"/>
    </reaction>
</comment>
<dbReference type="PRINTS" id="PR00469">
    <property type="entry name" value="PNDRDTASEII"/>
</dbReference>
<dbReference type="OrthoDB" id="9786503at2"/>
<dbReference type="Proteomes" id="UP000035009">
    <property type="component" value="Unassembled WGS sequence"/>
</dbReference>
<sequence length="312" mass="32453">MSNSTDNIGARFDAVIVGGGAAGLSGAVALGRSLRSVLVVDKGEQRNLPADAAHNVIGREGISPGELVAEGRREAVSYGVEFADDEVISVERDGDFTVTLGSGRIVTARRLLLATGLVDELPRIPGVQEAWGHGVLHCPYCHGYEVRGRRVGVIATTSMGSVHQSLLFAQLSEHVTLFAGAVEFDEQQLAELRVSGVGIVEGEVERVIEHDRDVTGVQVDGRVHDVDNVVVGTRMVARTELFEQLGGVPQDHPFGQFIPSDPTGATGVDGVWTAGNAGNLAAMVSVAAGAGLLAGIAINADLVAADVRAALV</sequence>
<evidence type="ECO:0000259" key="4">
    <source>
        <dbReference type="Pfam" id="PF07992"/>
    </source>
</evidence>
<dbReference type="SUPFAM" id="SSF51905">
    <property type="entry name" value="FAD/NAD(P)-binding domain"/>
    <property type="match status" value="1"/>
</dbReference>
<dbReference type="InterPro" id="IPR023753">
    <property type="entry name" value="FAD/NAD-binding_dom"/>
</dbReference>
<evidence type="ECO:0000256" key="3">
    <source>
        <dbReference type="ARBA" id="ARBA00048132"/>
    </source>
</evidence>
<comment type="caution">
    <text evidence="5">The sequence shown here is derived from an EMBL/GenBank/DDBJ whole genome shotgun (WGS) entry which is preliminary data.</text>
</comment>
<accession>M3UIX4</accession>
<evidence type="ECO:0000313" key="5">
    <source>
        <dbReference type="EMBL" id="GAC79445.1"/>
    </source>
</evidence>
<dbReference type="eggNOG" id="COG0492">
    <property type="taxonomic scope" value="Bacteria"/>
</dbReference>
<evidence type="ECO:0000313" key="6">
    <source>
        <dbReference type="Proteomes" id="UP000035009"/>
    </source>
</evidence>
<organism evidence="5 6">
    <name type="scientific">Gordonia malaquae NBRC 108250</name>
    <dbReference type="NCBI Taxonomy" id="1223542"/>
    <lineage>
        <taxon>Bacteria</taxon>
        <taxon>Bacillati</taxon>
        <taxon>Actinomycetota</taxon>
        <taxon>Actinomycetes</taxon>
        <taxon>Mycobacteriales</taxon>
        <taxon>Gordoniaceae</taxon>
        <taxon>Gordonia</taxon>
    </lineage>
</organism>
<dbReference type="RefSeq" id="WP_008377853.1">
    <property type="nucleotide sequence ID" value="NZ_BAOP01000010.1"/>
</dbReference>
<dbReference type="EMBL" id="BAOP01000010">
    <property type="protein sequence ID" value="GAC79445.1"/>
    <property type="molecule type" value="Genomic_DNA"/>
</dbReference>
<dbReference type="InterPro" id="IPR050097">
    <property type="entry name" value="Ferredoxin-NADP_redctase_2"/>
</dbReference>
<dbReference type="AlphaFoldDB" id="M3UIX4"/>
<reference evidence="5 6" key="1">
    <citation type="submission" date="2013-02" db="EMBL/GenBank/DDBJ databases">
        <title>Whole genome shotgun sequence of Gordonia malaquae NBRC 108250.</title>
        <authorList>
            <person name="Yoshida I."/>
            <person name="Hosoyama A."/>
            <person name="Tsuchikane K."/>
            <person name="Ando Y."/>
            <person name="Baba S."/>
            <person name="Ohji S."/>
            <person name="Hamada M."/>
            <person name="Tamura T."/>
            <person name="Yamazoe A."/>
            <person name="Yamazaki S."/>
            <person name="Fujita N."/>
        </authorList>
    </citation>
    <scope>NUCLEOTIDE SEQUENCE [LARGE SCALE GENOMIC DNA]</scope>
    <source>
        <strain evidence="5 6">NBRC 108250</strain>
    </source>
</reference>
<dbReference type="PRINTS" id="PR00368">
    <property type="entry name" value="FADPNR"/>
</dbReference>
<keyword evidence="6" id="KW-1185">Reference proteome</keyword>
<dbReference type="Pfam" id="PF07992">
    <property type="entry name" value="Pyr_redox_2"/>
    <property type="match status" value="1"/>
</dbReference>
<feature type="domain" description="FAD/NAD(P)-binding" evidence="4">
    <location>
        <begin position="13"/>
        <end position="287"/>
    </location>
</feature>
<dbReference type="Gene3D" id="3.50.50.60">
    <property type="entry name" value="FAD/NAD(P)-binding domain"/>
    <property type="match status" value="2"/>
</dbReference>
<evidence type="ECO:0000256" key="1">
    <source>
        <dbReference type="ARBA" id="ARBA00022630"/>
    </source>
</evidence>
<proteinExistence type="predicted"/>